<dbReference type="GO" id="GO:0003676">
    <property type="term" value="F:nucleic acid binding"/>
    <property type="evidence" value="ECO:0007669"/>
    <property type="project" value="InterPro"/>
</dbReference>
<evidence type="ECO:0000313" key="4">
    <source>
        <dbReference type="EMBL" id="MDA1363099.1"/>
    </source>
</evidence>
<feature type="domain" description="Tc1-like transposase DDE" evidence="2">
    <location>
        <begin position="85"/>
        <end position="177"/>
    </location>
</feature>
<sequence>MDYEPDDLELGGKLWTRRKVCVLAERLFGVSFTEQGMGKLLRRMGFSFQRPDKRAIEADPEAMREWVEETYPALRERARSEGAVVLFGDQVGVRSDQLSGRTWGRKGQTSTTARTGNRFGLSAMSTISTRGDLHFTILRDTFNAEVFIVFLDRLLGQFEEKIHLVVDGHSAHRAKKVGNGSPTGTTGSSCISCPPTPRTRAPTSWRAPI</sequence>
<keyword evidence="5" id="KW-1185">Reference proteome</keyword>
<reference evidence="4" key="1">
    <citation type="submission" date="2022-12" db="EMBL/GenBank/DDBJ databases">
        <title>Gycomyces niveus sp.nov.,a novel actinomycete isolated from soil in Shouguan.</title>
        <authorList>
            <person name="Yang X."/>
        </authorList>
    </citation>
    <scope>NUCLEOTIDE SEQUENCE</scope>
    <source>
        <strain evidence="4">NEAU-A15</strain>
    </source>
</reference>
<dbReference type="EMBL" id="JAPZVP010000040">
    <property type="protein sequence ID" value="MDA1363099.1"/>
    <property type="molecule type" value="Genomic_DNA"/>
</dbReference>
<dbReference type="InterPro" id="IPR036397">
    <property type="entry name" value="RNaseH_sf"/>
</dbReference>
<dbReference type="InterPro" id="IPR038717">
    <property type="entry name" value="Tc1-like_DDE_dom"/>
</dbReference>
<evidence type="ECO:0000259" key="3">
    <source>
        <dbReference type="Pfam" id="PF13592"/>
    </source>
</evidence>
<accession>A0A9X3PE48</accession>
<dbReference type="InterPro" id="IPR047655">
    <property type="entry name" value="Transpos_IS630-like"/>
</dbReference>
<evidence type="ECO:0000256" key="1">
    <source>
        <dbReference type="SAM" id="MobiDB-lite"/>
    </source>
</evidence>
<evidence type="ECO:0000313" key="5">
    <source>
        <dbReference type="Proteomes" id="UP001146067"/>
    </source>
</evidence>
<dbReference type="Pfam" id="PF13358">
    <property type="entry name" value="DDE_3"/>
    <property type="match status" value="1"/>
</dbReference>
<feature type="domain" description="Winged helix-turn helix" evidence="3">
    <location>
        <begin position="12"/>
        <end position="70"/>
    </location>
</feature>
<gene>
    <name evidence="4" type="ORF">O1R50_26030</name>
</gene>
<evidence type="ECO:0000259" key="2">
    <source>
        <dbReference type="Pfam" id="PF13358"/>
    </source>
</evidence>
<protein>
    <submittedName>
        <fullName evidence="4">IS630 family transposase</fullName>
    </submittedName>
</protein>
<feature type="region of interest" description="Disordered" evidence="1">
    <location>
        <begin position="176"/>
        <end position="209"/>
    </location>
</feature>
<proteinExistence type="predicted"/>
<comment type="caution">
    <text evidence="4">The sequence shown here is derived from an EMBL/GenBank/DDBJ whole genome shotgun (WGS) entry which is preliminary data.</text>
</comment>
<dbReference type="NCBIfam" id="NF033545">
    <property type="entry name" value="transpos_IS630"/>
    <property type="match status" value="1"/>
</dbReference>
<organism evidence="4 5">
    <name type="scientific">Glycomyces luteolus</name>
    <dbReference type="NCBI Taxonomy" id="2670330"/>
    <lineage>
        <taxon>Bacteria</taxon>
        <taxon>Bacillati</taxon>
        <taxon>Actinomycetota</taxon>
        <taxon>Actinomycetes</taxon>
        <taxon>Glycomycetales</taxon>
        <taxon>Glycomycetaceae</taxon>
        <taxon>Glycomyces</taxon>
    </lineage>
</organism>
<feature type="compositionally biased region" description="Low complexity" evidence="1">
    <location>
        <begin position="180"/>
        <end position="189"/>
    </location>
</feature>
<dbReference type="AlphaFoldDB" id="A0A9X3PE48"/>
<dbReference type="Proteomes" id="UP001146067">
    <property type="component" value="Unassembled WGS sequence"/>
</dbReference>
<dbReference type="InterPro" id="IPR025959">
    <property type="entry name" value="Winged_HTH_dom"/>
</dbReference>
<dbReference type="Pfam" id="PF13592">
    <property type="entry name" value="HTH_33"/>
    <property type="match status" value="1"/>
</dbReference>
<dbReference type="Gene3D" id="3.30.420.10">
    <property type="entry name" value="Ribonuclease H-like superfamily/Ribonuclease H"/>
    <property type="match status" value="1"/>
</dbReference>
<dbReference type="RefSeq" id="WP_270113184.1">
    <property type="nucleotide sequence ID" value="NZ_JAPZVP010000040.1"/>
</dbReference>
<name>A0A9X3PE48_9ACTN</name>